<reference evidence="1 2" key="1">
    <citation type="submission" date="2023-07" db="EMBL/GenBank/DDBJ databases">
        <title>Genomic Encyclopedia of Type Strains, Phase IV (KMG-IV): sequencing the most valuable type-strain genomes for metagenomic binning, comparative biology and taxonomic classification.</title>
        <authorList>
            <person name="Goeker M."/>
        </authorList>
    </citation>
    <scope>NUCLEOTIDE SEQUENCE [LARGE SCALE GENOMIC DNA]</scope>
    <source>
        <strain evidence="1 2">DSM 16784</strain>
    </source>
</reference>
<proteinExistence type="predicted"/>
<comment type="caution">
    <text evidence="1">The sequence shown here is derived from an EMBL/GenBank/DDBJ whole genome shotgun (WGS) entry which is preliminary data.</text>
</comment>
<organism evidence="1 2">
    <name type="scientific">Breznakia pachnodae</name>
    <dbReference type="NCBI Taxonomy" id="265178"/>
    <lineage>
        <taxon>Bacteria</taxon>
        <taxon>Bacillati</taxon>
        <taxon>Bacillota</taxon>
        <taxon>Erysipelotrichia</taxon>
        <taxon>Erysipelotrichales</taxon>
        <taxon>Erysipelotrichaceae</taxon>
        <taxon>Breznakia</taxon>
    </lineage>
</organism>
<dbReference type="EMBL" id="JAUSUR010000004">
    <property type="protein sequence ID" value="MDQ0361814.1"/>
    <property type="molecule type" value="Genomic_DNA"/>
</dbReference>
<sequence length="339" mass="39162">MKKIIKLIFVLCFLVVFGCGNTNKEIVITDYWTETQQLILDLTNDSGDYEDDNWTMYVQPEIEAEDVNKRDLRVSKTIEDTTDQKLSVSFSFKHISGSQRTIYTYEKIEKIDTENSIIQTLTLTAYDGGNYNYALEYSAERYVNNKVANSDIKNGRLILEGEDKATYLSVPLLKEGITSIEKTITDFENKFDINLEDYGFVNIAKACKNEGFEEQLNIADDTSENSINVYSDIDYTASGHSYFWNLNYEDGYKNVLFRKCDVDVLSYIENYNVTLEEVEPNKFYDMLMSNGDLIQRVAFYEDNILIYSSEFTYEQIDNDLINNKGMESEVILGNKEIVL</sequence>
<name>A0ABU0E4J1_9FIRM</name>
<keyword evidence="2" id="KW-1185">Reference proteome</keyword>
<gene>
    <name evidence="1" type="ORF">J2S15_002564</name>
</gene>
<protein>
    <submittedName>
        <fullName evidence="1">Uncharacterized protein</fullName>
    </submittedName>
</protein>
<dbReference type="PROSITE" id="PS51257">
    <property type="entry name" value="PROKAR_LIPOPROTEIN"/>
    <property type="match status" value="1"/>
</dbReference>
<accession>A0ABU0E4J1</accession>
<dbReference type="RefSeq" id="WP_307408869.1">
    <property type="nucleotide sequence ID" value="NZ_JAUSUR010000004.1"/>
</dbReference>
<dbReference type="Proteomes" id="UP001230220">
    <property type="component" value="Unassembled WGS sequence"/>
</dbReference>
<evidence type="ECO:0000313" key="1">
    <source>
        <dbReference type="EMBL" id="MDQ0361814.1"/>
    </source>
</evidence>
<evidence type="ECO:0000313" key="2">
    <source>
        <dbReference type="Proteomes" id="UP001230220"/>
    </source>
</evidence>